<feature type="non-terminal residue" evidence="1">
    <location>
        <position position="1"/>
    </location>
</feature>
<evidence type="ECO:0000313" key="1">
    <source>
        <dbReference type="EMBL" id="KAJ1184175.1"/>
    </source>
</evidence>
<accession>A0AAV7U5U0</accession>
<proteinExistence type="predicted"/>
<reference evidence="1" key="1">
    <citation type="journal article" date="2022" name="bioRxiv">
        <title>Sequencing and chromosome-scale assembly of the giantPleurodeles waltlgenome.</title>
        <authorList>
            <person name="Brown T."/>
            <person name="Elewa A."/>
            <person name="Iarovenko S."/>
            <person name="Subramanian E."/>
            <person name="Araus A.J."/>
            <person name="Petzold A."/>
            <person name="Susuki M."/>
            <person name="Suzuki K.-i.T."/>
            <person name="Hayashi T."/>
            <person name="Toyoda A."/>
            <person name="Oliveira C."/>
            <person name="Osipova E."/>
            <person name="Leigh N.D."/>
            <person name="Simon A."/>
            <person name="Yun M.H."/>
        </authorList>
    </citation>
    <scope>NUCLEOTIDE SEQUENCE</scope>
    <source>
        <strain evidence="1">20211129_DDA</strain>
        <tissue evidence="1">Liver</tissue>
    </source>
</reference>
<dbReference type="Proteomes" id="UP001066276">
    <property type="component" value="Chromosome 3_1"/>
</dbReference>
<evidence type="ECO:0000313" key="2">
    <source>
        <dbReference type="Proteomes" id="UP001066276"/>
    </source>
</evidence>
<name>A0AAV7U5U0_PLEWA</name>
<dbReference type="AlphaFoldDB" id="A0AAV7U5U0"/>
<protein>
    <submittedName>
        <fullName evidence="1">Uncharacterized protein</fullName>
    </submittedName>
</protein>
<keyword evidence="2" id="KW-1185">Reference proteome</keyword>
<dbReference type="EMBL" id="JANPWB010000005">
    <property type="protein sequence ID" value="KAJ1184175.1"/>
    <property type="molecule type" value="Genomic_DNA"/>
</dbReference>
<feature type="non-terminal residue" evidence="1">
    <location>
        <position position="82"/>
    </location>
</feature>
<organism evidence="1 2">
    <name type="scientific">Pleurodeles waltl</name>
    <name type="common">Iberian ribbed newt</name>
    <dbReference type="NCBI Taxonomy" id="8319"/>
    <lineage>
        <taxon>Eukaryota</taxon>
        <taxon>Metazoa</taxon>
        <taxon>Chordata</taxon>
        <taxon>Craniata</taxon>
        <taxon>Vertebrata</taxon>
        <taxon>Euteleostomi</taxon>
        <taxon>Amphibia</taxon>
        <taxon>Batrachia</taxon>
        <taxon>Caudata</taxon>
        <taxon>Salamandroidea</taxon>
        <taxon>Salamandridae</taxon>
        <taxon>Pleurodelinae</taxon>
        <taxon>Pleurodeles</taxon>
    </lineage>
</organism>
<gene>
    <name evidence="1" type="ORF">NDU88_000985</name>
</gene>
<comment type="caution">
    <text evidence="1">The sequence shown here is derived from an EMBL/GenBank/DDBJ whole genome shotgun (WGS) entry which is preliminary data.</text>
</comment>
<sequence length="82" mass="8474">TRRKGISSGTDTCVRRKSGVCSVRGQASEPEVEYSACALRSHTRKRSPSAAVCSDSTGSGAAVVLRLRAGCDSESGSGRLLS</sequence>